<gene>
    <name evidence="2" type="ORF">I8J34_17545</name>
</gene>
<keyword evidence="3" id="KW-1185">Reference proteome</keyword>
<geneLocation type="plasmid" evidence="2">
    <name>unnamed1</name>
</geneLocation>
<keyword evidence="2" id="KW-0614">Plasmid</keyword>
<name>A0A944DAY0_DENI1</name>
<sequence>MPKSSTTSSRRRRPAVDVSALPVSTEPEQGELFLCEIANWPVKDDLASMEFPLFTLAKNKDVNVREFRRGNRVVRIIPASVGAATVFDKDLLIYAGSQIVEARNRGLPVSRTVQINAIDFLLGTERGDGGGSFERIISMLRRLRGTTIETNIPTGADKITQTDGFAMIENYRVLAGATRAITNKNEKTGKIEESEAEKVYCFSITLSEWLYNALLNVEVLTLDRGYFQLGRPLDRRLYELARKHCGDQPIWKINIDLLAEKVGTTRSRSKFRDELRTAIEKDELPQYRIALDPQANPDDVVFYSRDSAKLAKSLIANNTSGWFQCLERPDNTKEWRARLAKRSKKWKTSRQNSPSNTDD</sequence>
<protein>
    <submittedName>
        <fullName evidence="2">Replication initiator protein A</fullName>
    </submittedName>
</protein>
<evidence type="ECO:0000313" key="3">
    <source>
        <dbReference type="Proteomes" id="UP000694660"/>
    </source>
</evidence>
<accession>A0A944DAY0</accession>
<proteinExistence type="predicted"/>
<feature type="compositionally biased region" description="Polar residues" evidence="1">
    <location>
        <begin position="349"/>
        <end position="359"/>
    </location>
</feature>
<dbReference type="RefSeq" id="WP_214362964.1">
    <property type="nucleotide sequence ID" value="NZ_JAEKFT010000023.1"/>
</dbReference>
<evidence type="ECO:0000313" key="2">
    <source>
        <dbReference type="EMBL" id="MBT0962990.1"/>
    </source>
</evidence>
<organism evidence="2 3">
    <name type="scientific">Denitromonas iodatirespirans</name>
    <dbReference type="NCBI Taxonomy" id="2795389"/>
    <lineage>
        <taxon>Bacteria</taxon>
        <taxon>Pseudomonadati</taxon>
        <taxon>Pseudomonadota</taxon>
        <taxon>Betaproteobacteria</taxon>
        <taxon>Rhodocyclales</taxon>
        <taxon>Zoogloeaceae</taxon>
        <taxon>Denitromonas</taxon>
    </lineage>
</organism>
<dbReference type="AlphaFoldDB" id="A0A944DAY0"/>
<reference evidence="3" key="1">
    <citation type="journal article" date="2022" name="ISME J.">
        <title>Genetic and phylogenetic analysis of dissimilatory iodate-reducing bacteria identifies potential niches across the world's oceans.</title>
        <authorList>
            <person name="Reyes-Umana V."/>
            <person name="Henning Z."/>
            <person name="Lee K."/>
            <person name="Barnum T.P."/>
            <person name="Coates J.D."/>
        </authorList>
    </citation>
    <scope>NUCLEOTIDE SEQUENCE [LARGE SCALE GENOMIC DNA]</scope>
    <source>
        <strain evidence="3">IR12</strain>
    </source>
</reference>
<feature type="region of interest" description="Disordered" evidence="1">
    <location>
        <begin position="1"/>
        <end position="21"/>
    </location>
</feature>
<evidence type="ECO:0000256" key="1">
    <source>
        <dbReference type="SAM" id="MobiDB-lite"/>
    </source>
</evidence>
<comment type="caution">
    <text evidence="2">The sequence shown here is derived from an EMBL/GenBank/DDBJ whole genome shotgun (WGS) entry which is preliminary data.</text>
</comment>
<feature type="compositionally biased region" description="Basic residues" evidence="1">
    <location>
        <begin position="338"/>
        <end position="348"/>
    </location>
</feature>
<dbReference type="EMBL" id="JAEKFT010000023">
    <property type="protein sequence ID" value="MBT0962990.1"/>
    <property type="molecule type" value="Genomic_DNA"/>
</dbReference>
<dbReference type="Proteomes" id="UP000694660">
    <property type="component" value="Unassembled WGS sequence"/>
</dbReference>
<dbReference type="Pfam" id="PF10134">
    <property type="entry name" value="RPA"/>
    <property type="match status" value="1"/>
</dbReference>
<dbReference type="InterPro" id="IPR018777">
    <property type="entry name" value="Replication_initiator_prot_A"/>
</dbReference>
<feature type="region of interest" description="Disordered" evidence="1">
    <location>
        <begin position="337"/>
        <end position="359"/>
    </location>
</feature>